<dbReference type="PANTHER" id="PTHR30349">
    <property type="entry name" value="PHAGE INTEGRASE-RELATED"/>
    <property type="match status" value="1"/>
</dbReference>
<dbReference type="InterPro" id="IPR011010">
    <property type="entry name" value="DNA_brk_join_enz"/>
</dbReference>
<dbReference type="InterPro" id="IPR002104">
    <property type="entry name" value="Integrase_catalytic"/>
</dbReference>
<dbReference type="Pfam" id="PF00589">
    <property type="entry name" value="Phage_integrase"/>
    <property type="match status" value="1"/>
</dbReference>
<dbReference type="Gene3D" id="1.10.150.130">
    <property type="match status" value="1"/>
</dbReference>
<dbReference type="RefSeq" id="WP_380025143.1">
    <property type="nucleotide sequence ID" value="NZ_JBHSHC010000051.1"/>
</dbReference>
<keyword evidence="3" id="KW-0233">DNA recombination</keyword>
<evidence type="ECO:0000256" key="2">
    <source>
        <dbReference type="ARBA" id="ARBA00023125"/>
    </source>
</evidence>
<accession>A0ABV9Q0H3</accession>
<dbReference type="SUPFAM" id="SSF56349">
    <property type="entry name" value="DNA breaking-rejoining enzymes"/>
    <property type="match status" value="1"/>
</dbReference>
<sequence length="314" mass="36604">MSLQLCNQRDFTTGYSDEQIISIFLATRYHSQYTRRNYSRAIYLFRQFIAFKPLREVTWQEVELYKIALEKGFCNKIEKPLAPATINSLIAPLRSLYKWGSTPNIGVFSQNPTTCVHTPKIQINSKNHYLTQREVILFLNQLKKQGYRDYLIGATLVLLGLRVSELVSIRWNHFHSDPLETSIWLTVINGKGGKQREVKVPRALWNLYNELLFHSKQQETCHDLNDRLFPLTVRQVERIIQKAREQSNIKKKVSPHWLRHTSATLALIHGASLQQVQETLGHAQINTTQRYLHTVEQMKKAAPDFIEDCLKEVF</sequence>
<keyword evidence="2 4" id="KW-0238">DNA-binding</keyword>
<dbReference type="PANTHER" id="PTHR30349:SF64">
    <property type="entry name" value="PROPHAGE INTEGRASE INTD-RELATED"/>
    <property type="match status" value="1"/>
</dbReference>
<reference evidence="8" key="1">
    <citation type="journal article" date="2019" name="Int. J. Syst. Evol. Microbiol.">
        <title>The Global Catalogue of Microorganisms (GCM) 10K type strain sequencing project: providing services to taxonomists for standard genome sequencing and annotation.</title>
        <authorList>
            <consortium name="The Broad Institute Genomics Platform"/>
            <consortium name="The Broad Institute Genome Sequencing Center for Infectious Disease"/>
            <person name="Wu L."/>
            <person name="Ma J."/>
        </authorList>
    </citation>
    <scope>NUCLEOTIDE SEQUENCE [LARGE SCALE GENOMIC DNA]</scope>
    <source>
        <strain evidence="8">WYCCWR 12678</strain>
    </source>
</reference>
<dbReference type="InterPro" id="IPR044068">
    <property type="entry name" value="CB"/>
</dbReference>
<dbReference type="Gene3D" id="1.10.443.10">
    <property type="entry name" value="Intergrase catalytic core"/>
    <property type="match status" value="1"/>
</dbReference>
<organism evidence="7 8">
    <name type="scientific">Effusibacillus consociatus</name>
    <dbReference type="NCBI Taxonomy" id="1117041"/>
    <lineage>
        <taxon>Bacteria</taxon>
        <taxon>Bacillati</taxon>
        <taxon>Bacillota</taxon>
        <taxon>Bacilli</taxon>
        <taxon>Bacillales</taxon>
        <taxon>Alicyclobacillaceae</taxon>
        <taxon>Effusibacillus</taxon>
    </lineage>
</organism>
<dbReference type="PROSITE" id="PS51898">
    <property type="entry name" value="TYR_RECOMBINASE"/>
    <property type="match status" value="1"/>
</dbReference>
<evidence type="ECO:0000313" key="7">
    <source>
        <dbReference type="EMBL" id="MFC4767218.1"/>
    </source>
</evidence>
<keyword evidence="8" id="KW-1185">Reference proteome</keyword>
<feature type="domain" description="Core-binding (CB)" evidence="6">
    <location>
        <begin position="15"/>
        <end position="101"/>
    </location>
</feature>
<evidence type="ECO:0000313" key="8">
    <source>
        <dbReference type="Proteomes" id="UP001596002"/>
    </source>
</evidence>
<dbReference type="EMBL" id="JBHSHC010000051">
    <property type="protein sequence ID" value="MFC4767218.1"/>
    <property type="molecule type" value="Genomic_DNA"/>
</dbReference>
<evidence type="ECO:0000259" key="6">
    <source>
        <dbReference type="PROSITE" id="PS51900"/>
    </source>
</evidence>
<protein>
    <submittedName>
        <fullName evidence="7">Tyrosine-type recombinase/integrase</fullName>
    </submittedName>
</protein>
<dbReference type="PROSITE" id="PS51900">
    <property type="entry name" value="CB"/>
    <property type="match status" value="1"/>
</dbReference>
<proteinExistence type="inferred from homology"/>
<evidence type="ECO:0000256" key="1">
    <source>
        <dbReference type="ARBA" id="ARBA00008857"/>
    </source>
</evidence>
<evidence type="ECO:0000256" key="4">
    <source>
        <dbReference type="PROSITE-ProRule" id="PRU01248"/>
    </source>
</evidence>
<evidence type="ECO:0000256" key="3">
    <source>
        <dbReference type="ARBA" id="ARBA00023172"/>
    </source>
</evidence>
<comment type="similarity">
    <text evidence="1">Belongs to the 'phage' integrase family.</text>
</comment>
<comment type="caution">
    <text evidence="7">The sequence shown here is derived from an EMBL/GenBank/DDBJ whole genome shotgun (WGS) entry which is preliminary data.</text>
</comment>
<dbReference type="InterPro" id="IPR010998">
    <property type="entry name" value="Integrase_recombinase_N"/>
</dbReference>
<gene>
    <name evidence="7" type="ORF">ACFO8Q_07565</name>
</gene>
<name>A0ABV9Q0H3_9BACL</name>
<dbReference type="InterPro" id="IPR050090">
    <property type="entry name" value="Tyrosine_recombinase_XerCD"/>
</dbReference>
<feature type="domain" description="Tyr recombinase" evidence="5">
    <location>
        <begin position="125"/>
        <end position="304"/>
    </location>
</feature>
<evidence type="ECO:0000259" key="5">
    <source>
        <dbReference type="PROSITE" id="PS51898"/>
    </source>
</evidence>
<dbReference type="InterPro" id="IPR013762">
    <property type="entry name" value="Integrase-like_cat_sf"/>
</dbReference>
<dbReference type="Proteomes" id="UP001596002">
    <property type="component" value="Unassembled WGS sequence"/>
</dbReference>